<keyword evidence="3" id="KW-1185">Reference proteome</keyword>
<proteinExistence type="predicted"/>
<dbReference type="RefSeq" id="WP_237383135.1">
    <property type="nucleotide sequence ID" value="NZ_CP071793.1"/>
</dbReference>
<keyword evidence="1" id="KW-0732">Signal</keyword>
<evidence type="ECO:0000313" key="3">
    <source>
        <dbReference type="Proteomes" id="UP000663929"/>
    </source>
</evidence>
<sequence length="317" mass="36478">MTFRLPPFPTLSAARRPATALLTLLWLTATVVAAEVPATDHQTFSDYWYGGKAELNRYKLEQARYGQIHQGDSVLIFVTEDFLKKEQVKRDRGKAPADTVLKLNAMHHFNTGIYTYSLMTSSFTTVDYRNPFTHKVAFTGQDWCGHTFMQLNQRDEKYRVQVRSYFQGEGDKDFALPTSALLEDRVWTQIRIAPASLPTGRANMVPSLQFSRLRHVPAKAQPVDLSLEKVREAAFGTNELYRYRIDYPELKRTVEIYFQTKAPYRIEGWRDTRTSGFGSDAKPLTTTAIRTHTVQEPYWRLNRVSDLPRRESLGLTP</sequence>
<gene>
    <name evidence="2" type="ORF">J3U87_11290</name>
</gene>
<dbReference type="KEGG" id="scor:J3U87_11290"/>
<protein>
    <recommendedName>
        <fullName evidence="4">Septum formation inhibitor Maf</fullName>
    </recommendedName>
</protein>
<dbReference type="EMBL" id="CP071793">
    <property type="protein sequence ID" value="QTD53037.1"/>
    <property type="molecule type" value="Genomic_DNA"/>
</dbReference>
<evidence type="ECO:0008006" key="4">
    <source>
        <dbReference type="Google" id="ProtNLM"/>
    </source>
</evidence>
<organism evidence="2 3">
    <name type="scientific">Sulfidibacter corallicola</name>
    <dbReference type="NCBI Taxonomy" id="2818388"/>
    <lineage>
        <taxon>Bacteria</taxon>
        <taxon>Pseudomonadati</taxon>
        <taxon>Acidobacteriota</taxon>
        <taxon>Holophagae</taxon>
        <taxon>Acanthopleuribacterales</taxon>
        <taxon>Acanthopleuribacteraceae</taxon>
        <taxon>Sulfidibacter</taxon>
    </lineage>
</organism>
<evidence type="ECO:0000313" key="2">
    <source>
        <dbReference type="EMBL" id="QTD53037.1"/>
    </source>
</evidence>
<evidence type="ECO:0000256" key="1">
    <source>
        <dbReference type="SAM" id="SignalP"/>
    </source>
</evidence>
<dbReference type="AlphaFoldDB" id="A0A8A4TUK1"/>
<dbReference type="Proteomes" id="UP000663929">
    <property type="component" value="Chromosome"/>
</dbReference>
<name>A0A8A4TUK1_SULCO</name>
<reference evidence="2" key="1">
    <citation type="submission" date="2021-03" db="EMBL/GenBank/DDBJ databases">
        <title>Acanthopleuribacteraceae sp. M133.</title>
        <authorList>
            <person name="Wang G."/>
        </authorList>
    </citation>
    <scope>NUCLEOTIDE SEQUENCE</scope>
    <source>
        <strain evidence="2">M133</strain>
    </source>
</reference>
<feature type="signal peptide" evidence="1">
    <location>
        <begin position="1"/>
        <end position="33"/>
    </location>
</feature>
<accession>A0A8A4TUK1</accession>
<feature type="chain" id="PRO_5035300889" description="Septum formation inhibitor Maf" evidence="1">
    <location>
        <begin position="34"/>
        <end position="317"/>
    </location>
</feature>